<accession>A0A1A9Z8C3</accession>
<dbReference type="VEuPathDB" id="VectorBase:GPAI006818"/>
<evidence type="ECO:0000256" key="1">
    <source>
        <dbReference type="SAM" id="MobiDB-lite"/>
    </source>
</evidence>
<dbReference type="EnsemblMetazoa" id="GPAI006818-RA">
    <property type="protein sequence ID" value="GPAI006818-PA"/>
    <property type="gene ID" value="GPAI006818"/>
</dbReference>
<organism evidence="3 4">
    <name type="scientific">Glossina pallidipes</name>
    <name type="common">Tsetse fly</name>
    <dbReference type="NCBI Taxonomy" id="7398"/>
    <lineage>
        <taxon>Eukaryota</taxon>
        <taxon>Metazoa</taxon>
        <taxon>Ecdysozoa</taxon>
        <taxon>Arthropoda</taxon>
        <taxon>Hexapoda</taxon>
        <taxon>Insecta</taxon>
        <taxon>Pterygota</taxon>
        <taxon>Neoptera</taxon>
        <taxon>Endopterygota</taxon>
        <taxon>Diptera</taxon>
        <taxon>Brachycera</taxon>
        <taxon>Muscomorpha</taxon>
        <taxon>Hippoboscoidea</taxon>
        <taxon>Glossinidae</taxon>
        <taxon>Glossina</taxon>
    </lineage>
</organism>
<name>A0A1A9Z8C3_GLOPL</name>
<dbReference type="AlphaFoldDB" id="A0A1A9Z8C3"/>
<dbReference type="Proteomes" id="UP000092445">
    <property type="component" value="Unassembled WGS sequence"/>
</dbReference>
<feature type="transmembrane region" description="Helical" evidence="2">
    <location>
        <begin position="30"/>
        <end position="49"/>
    </location>
</feature>
<feature type="compositionally biased region" description="Low complexity" evidence="1">
    <location>
        <begin position="129"/>
        <end position="158"/>
    </location>
</feature>
<evidence type="ECO:0000313" key="4">
    <source>
        <dbReference type="Proteomes" id="UP000092445"/>
    </source>
</evidence>
<evidence type="ECO:0000256" key="2">
    <source>
        <dbReference type="SAM" id="Phobius"/>
    </source>
</evidence>
<feature type="region of interest" description="Disordered" evidence="1">
    <location>
        <begin position="117"/>
        <end position="198"/>
    </location>
</feature>
<keyword evidence="4" id="KW-1185">Reference proteome</keyword>
<keyword evidence="2" id="KW-1133">Transmembrane helix</keyword>
<reference evidence="4" key="1">
    <citation type="submission" date="2014-03" db="EMBL/GenBank/DDBJ databases">
        <authorList>
            <person name="Aksoy S."/>
            <person name="Warren W."/>
            <person name="Wilson R.K."/>
        </authorList>
    </citation>
    <scope>NUCLEOTIDE SEQUENCE [LARGE SCALE GENOMIC DNA]</scope>
    <source>
        <strain evidence="4">IAEA</strain>
    </source>
</reference>
<reference evidence="3" key="2">
    <citation type="submission" date="2020-05" db="UniProtKB">
        <authorList>
            <consortium name="EnsemblMetazoa"/>
        </authorList>
    </citation>
    <scope>IDENTIFICATION</scope>
    <source>
        <strain evidence="3">IAEA</strain>
    </source>
</reference>
<sequence>MALLDKQRNTVPDNRSKAAEKCAATRIKSFYNLPQIMLVMISVMMLAGLKKVTHKLIQFKLQFAGDYTALIPMGSRSSPRFVSRSASHHYRLSDGIHKVPSTVTLWPCEMTDLSPTGFLHHSNHNKPNQQQQQQHQQQLLQYHSSPRQRQSSQSLSSLGGHRCSSTPSGTNIRPPPVGSGGGRLFSYFGSDHEHERKKSETSFFNLGFRRKSTVVYYAATD</sequence>
<protein>
    <submittedName>
        <fullName evidence="3">Uncharacterized protein</fullName>
    </submittedName>
</protein>
<keyword evidence="2" id="KW-0472">Membrane</keyword>
<keyword evidence="2" id="KW-0812">Transmembrane</keyword>
<proteinExistence type="predicted"/>
<evidence type="ECO:0000313" key="3">
    <source>
        <dbReference type="EnsemblMetazoa" id="GPAI006818-PA"/>
    </source>
</evidence>